<name>A0AAU7U6N1_9DEIO</name>
<reference evidence="2" key="1">
    <citation type="submission" date="2024-06" db="EMBL/GenBank/DDBJ databases">
        <title>Draft Genome Sequence of Deinococcus sonorensis Type Strain KR-87, a Biofilm Producing Representative of the Genus Deinococcus.</title>
        <authorList>
            <person name="Boren L.S."/>
            <person name="Grosso R.A."/>
            <person name="Hugenberg-Cox A.N."/>
            <person name="Hill J.T.E."/>
            <person name="Albert C.M."/>
            <person name="Tuohy J.M."/>
        </authorList>
    </citation>
    <scope>NUCLEOTIDE SEQUENCE</scope>
    <source>
        <strain evidence="2">KR-87</strain>
        <plasmid evidence="2">pDson03</plasmid>
    </source>
</reference>
<dbReference type="InterPro" id="IPR005158">
    <property type="entry name" value="BTAD"/>
</dbReference>
<proteinExistence type="predicted"/>
<dbReference type="SUPFAM" id="SSF48452">
    <property type="entry name" value="TPR-like"/>
    <property type="match status" value="1"/>
</dbReference>
<dbReference type="Gene3D" id="3.40.50.300">
    <property type="entry name" value="P-loop containing nucleotide triphosphate hydrolases"/>
    <property type="match status" value="1"/>
</dbReference>
<accession>A0AAU7U6N1</accession>
<dbReference type="InterPro" id="IPR041664">
    <property type="entry name" value="AAA_16"/>
</dbReference>
<dbReference type="Pfam" id="PF13191">
    <property type="entry name" value="AAA_16"/>
    <property type="match status" value="1"/>
</dbReference>
<protein>
    <submittedName>
        <fullName evidence="2">BTAD domain-containing putative transcriptional regulator</fullName>
    </submittedName>
</protein>
<gene>
    <name evidence="2" type="ORF">ABOD76_04325</name>
</gene>
<organism evidence="2">
    <name type="scientific">Deinococcus sonorensis KR-87</name>
    <dbReference type="NCBI Taxonomy" id="694439"/>
    <lineage>
        <taxon>Bacteria</taxon>
        <taxon>Thermotogati</taxon>
        <taxon>Deinococcota</taxon>
        <taxon>Deinococci</taxon>
        <taxon>Deinococcales</taxon>
        <taxon>Deinococcaceae</taxon>
        <taxon>Deinococcus</taxon>
    </lineage>
</organism>
<dbReference type="KEGG" id="dsc:ABOD76_04325"/>
<sequence>MSPTRGWMLQVFGTPSFHRPDGRRLRCEGTTLALLAYLAVEGPTSRARLASLLWPASAESVARNNLVHLRRRVASMARTELILNQDLLTLSPVVWTDVQALVAGTLPPERLPGATFLSDVTFGDLPELTDWMHLQRERLLQLSLRQLHALRAAAEQQGELAQALGHAERILALDDLSEDAHRHVMRLAYLTGDRGAALATYRACAARLERDLGVAPMPDTVRLAEDITRGEGPLRPAGRVSSGIPLAVQRPPVLVGREREWRRMEEARARGHVIFLAGEAGTGKTRLAEEFAARHGPYLRLEGRPGDQQELYASAVRLLRRHLAQRAYVPPSEWERLALAHLLPEFGAAPPESWHVLHFQQAILHLVRETSRDVRTLITDDLQHYDQASFELGGFLLASGFPLGQPGGLPHFVDTYRTGELPPAIEAAIQALVNADLATVITVGALDEAAADRLMDTLGVPDHAGWRRRVWRHAGGNLVFLLETIKFLLESGALDQALPEDLPLPARVQQTISARLSRLSAPALQVARAAATLQRDFTLDLLAEVLQAPVLEVAERWAELERAQVVLGEQFPSGLIAQTITHDTPDVVRKVLHRNAARALERHQADPGLIAWHWRAGEQDRQAAPWFMRAGAAALRKARLLEARGAFEDAQRAFERSGDEAGARDAALACMALDETRAAP</sequence>
<feature type="domain" description="Bacterial transcriptional activator" evidence="1">
    <location>
        <begin position="96"/>
        <end position="228"/>
    </location>
</feature>
<dbReference type="InterPro" id="IPR027417">
    <property type="entry name" value="P-loop_NTPase"/>
</dbReference>
<dbReference type="Gene3D" id="1.25.40.10">
    <property type="entry name" value="Tetratricopeptide repeat domain"/>
    <property type="match status" value="1"/>
</dbReference>
<dbReference type="EMBL" id="CP158298">
    <property type="protein sequence ID" value="XBV83921.1"/>
    <property type="molecule type" value="Genomic_DNA"/>
</dbReference>
<dbReference type="SMART" id="SM01043">
    <property type="entry name" value="BTAD"/>
    <property type="match status" value="1"/>
</dbReference>
<evidence type="ECO:0000259" key="1">
    <source>
        <dbReference type="SMART" id="SM01043"/>
    </source>
</evidence>
<dbReference type="AlphaFoldDB" id="A0AAU7U6N1"/>
<keyword evidence="2" id="KW-0614">Plasmid</keyword>
<evidence type="ECO:0000313" key="2">
    <source>
        <dbReference type="EMBL" id="XBV83921.1"/>
    </source>
</evidence>
<dbReference type="RefSeq" id="WP_350241786.1">
    <property type="nucleotide sequence ID" value="NZ_CP158298.1"/>
</dbReference>
<geneLocation type="plasmid" evidence="2">
    <name>pDson03</name>
</geneLocation>
<dbReference type="Pfam" id="PF03704">
    <property type="entry name" value="BTAD"/>
    <property type="match status" value="1"/>
</dbReference>
<dbReference type="InterPro" id="IPR011990">
    <property type="entry name" value="TPR-like_helical_dom_sf"/>
</dbReference>
<dbReference type="SUPFAM" id="SSF52540">
    <property type="entry name" value="P-loop containing nucleoside triphosphate hydrolases"/>
    <property type="match status" value="1"/>
</dbReference>
<dbReference type="PANTHER" id="PTHR35807">
    <property type="entry name" value="TRANSCRIPTIONAL REGULATOR REDD-RELATED"/>
    <property type="match status" value="1"/>
</dbReference>
<dbReference type="InterPro" id="IPR051677">
    <property type="entry name" value="AfsR-DnrI-RedD_regulator"/>
</dbReference>